<dbReference type="SMART" id="SM00005">
    <property type="entry name" value="DEATH"/>
    <property type="match status" value="1"/>
</dbReference>
<protein>
    <recommendedName>
        <fullName evidence="2">Death domain-containing protein</fullName>
    </recommendedName>
</protein>
<evidence type="ECO:0000259" key="2">
    <source>
        <dbReference type="PROSITE" id="PS50017"/>
    </source>
</evidence>
<dbReference type="PROSITE" id="PS50017">
    <property type="entry name" value="DEATH_DOMAIN"/>
    <property type="match status" value="1"/>
</dbReference>
<evidence type="ECO:0000313" key="3">
    <source>
        <dbReference type="EnsemblMetazoa" id="Aqu2.1.22083_001"/>
    </source>
</evidence>
<dbReference type="Gene3D" id="1.10.533.10">
    <property type="entry name" value="Death Domain, Fas"/>
    <property type="match status" value="1"/>
</dbReference>
<sequence>MAERSLSLTPLLPPNSLSSVMNGKPVLKTVCAIVRTDKWHQLGLQLGVDDKKLQEIDSERSDTQEKRTQMFRAWISSQPGASHNQLVEVLRLKVIGEDRMAQEYEEKVKEEASKTTETTEIGAQTSMEELSFSTEPAWSTITVVTSMHQKASQLDLLTVQALQLEEKYHQFLQQIHTLSQNANVEIVKIQLIAILQGKCLNQSHGISSYFKVIDKITSINEVFKFLVKNYFVGYLNYNLLKKFSSEVICGDGYEKAQAEVVEYEKHYCKFIEEPAFYQLIEVFDENPHLNPGTVVGLPIVIISLSQKWKTRNKKELNEWVPFLKDNEHLLQMLKVMSFLSNEEHMKRLKENGITIETPSYTMEIAERLREVSTEELAEEEEDTSDEMQRQHSLLLEKGERIEQEHLEIQQKQLRDKALLKASSNKPSQKAFSSGRDSGYFSQHTSPHTKTTTRHLPASSVPLV</sequence>
<dbReference type="AlphaFoldDB" id="A0A1X7U339"/>
<evidence type="ECO:0000256" key="1">
    <source>
        <dbReference type="SAM" id="MobiDB-lite"/>
    </source>
</evidence>
<dbReference type="InParanoid" id="A0A1X7U339"/>
<feature type="domain" description="Death" evidence="2">
    <location>
        <begin position="38"/>
        <end position="91"/>
    </location>
</feature>
<proteinExistence type="predicted"/>
<reference evidence="3" key="1">
    <citation type="submission" date="2017-05" db="UniProtKB">
        <authorList>
            <consortium name="EnsemblMetazoa"/>
        </authorList>
    </citation>
    <scope>IDENTIFICATION</scope>
</reference>
<dbReference type="GO" id="GO:0007165">
    <property type="term" value="P:signal transduction"/>
    <property type="evidence" value="ECO:0007669"/>
    <property type="project" value="InterPro"/>
</dbReference>
<dbReference type="SUPFAM" id="SSF47986">
    <property type="entry name" value="DEATH domain"/>
    <property type="match status" value="1"/>
</dbReference>
<dbReference type="InterPro" id="IPR011029">
    <property type="entry name" value="DEATH-like_dom_sf"/>
</dbReference>
<organism evidence="3">
    <name type="scientific">Amphimedon queenslandica</name>
    <name type="common">Sponge</name>
    <dbReference type="NCBI Taxonomy" id="400682"/>
    <lineage>
        <taxon>Eukaryota</taxon>
        <taxon>Metazoa</taxon>
        <taxon>Porifera</taxon>
        <taxon>Demospongiae</taxon>
        <taxon>Heteroscleromorpha</taxon>
        <taxon>Haplosclerida</taxon>
        <taxon>Niphatidae</taxon>
        <taxon>Amphimedon</taxon>
    </lineage>
</organism>
<accession>A0A1X7U339</accession>
<dbReference type="EnsemblMetazoa" id="Aqu2.1.22083_001">
    <property type="protein sequence ID" value="Aqu2.1.22083_001"/>
    <property type="gene ID" value="Aqu2.1.22083"/>
</dbReference>
<feature type="region of interest" description="Disordered" evidence="1">
    <location>
        <begin position="417"/>
        <end position="463"/>
    </location>
</feature>
<dbReference type="Pfam" id="PF00531">
    <property type="entry name" value="Death"/>
    <property type="match status" value="1"/>
</dbReference>
<feature type="compositionally biased region" description="Polar residues" evidence="1">
    <location>
        <begin position="421"/>
        <end position="449"/>
    </location>
</feature>
<name>A0A1X7U339_AMPQE</name>
<dbReference type="InterPro" id="IPR000488">
    <property type="entry name" value="Death_dom"/>
</dbReference>
<feature type="compositionally biased region" description="Acidic residues" evidence="1">
    <location>
        <begin position="373"/>
        <end position="385"/>
    </location>
</feature>
<dbReference type="CDD" id="cd01670">
    <property type="entry name" value="Death"/>
    <property type="match status" value="1"/>
</dbReference>
<feature type="region of interest" description="Disordered" evidence="1">
    <location>
        <begin position="371"/>
        <end position="390"/>
    </location>
</feature>